<dbReference type="InterPro" id="IPR036397">
    <property type="entry name" value="RNaseH_sf"/>
</dbReference>
<dbReference type="Pfam" id="PF00078">
    <property type="entry name" value="RVT_1"/>
    <property type="match status" value="1"/>
</dbReference>
<dbReference type="KEGG" id="nta:107777960"/>
<dbReference type="InterPro" id="IPR043128">
    <property type="entry name" value="Rev_trsase/Diguanyl_cyclase"/>
</dbReference>
<keyword evidence="1" id="KW-0511">Multifunctional enzyme</keyword>
<dbReference type="SUPFAM" id="SSF56672">
    <property type="entry name" value="DNA/RNA polymerases"/>
    <property type="match status" value="1"/>
</dbReference>
<dbReference type="InterPro" id="IPR043502">
    <property type="entry name" value="DNA/RNA_pol_sf"/>
</dbReference>
<dbReference type="Gene3D" id="3.30.70.270">
    <property type="match status" value="1"/>
</dbReference>
<organism evidence="3">
    <name type="scientific">Nicotiana tabacum</name>
    <name type="common">Common tobacco</name>
    <dbReference type="NCBI Taxonomy" id="4097"/>
    <lineage>
        <taxon>Eukaryota</taxon>
        <taxon>Viridiplantae</taxon>
        <taxon>Streptophyta</taxon>
        <taxon>Embryophyta</taxon>
        <taxon>Tracheophyta</taxon>
        <taxon>Spermatophyta</taxon>
        <taxon>Magnoliopsida</taxon>
        <taxon>eudicotyledons</taxon>
        <taxon>Gunneridae</taxon>
        <taxon>Pentapetalae</taxon>
        <taxon>asterids</taxon>
        <taxon>lamiids</taxon>
        <taxon>Solanales</taxon>
        <taxon>Solanaceae</taxon>
        <taxon>Nicotianoideae</taxon>
        <taxon>Nicotianeae</taxon>
        <taxon>Nicotiana</taxon>
    </lineage>
</organism>
<dbReference type="OrthoDB" id="1194521at2759"/>
<gene>
    <name evidence="3" type="primary">LOC107777960</name>
</gene>
<dbReference type="Pfam" id="PF17921">
    <property type="entry name" value="Integrase_H2C2"/>
    <property type="match status" value="1"/>
</dbReference>
<dbReference type="GO" id="GO:0015074">
    <property type="term" value="P:DNA integration"/>
    <property type="evidence" value="ECO:0007669"/>
    <property type="project" value="InterPro"/>
</dbReference>
<dbReference type="RefSeq" id="XP_016453619.1">
    <property type="nucleotide sequence ID" value="XM_016598133.1"/>
</dbReference>
<dbReference type="PANTHER" id="PTHR37984">
    <property type="entry name" value="PROTEIN CBG26694"/>
    <property type="match status" value="1"/>
</dbReference>
<dbReference type="InterPro" id="IPR012337">
    <property type="entry name" value="RNaseH-like_sf"/>
</dbReference>
<evidence type="ECO:0000313" key="3">
    <source>
        <dbReference type="RefSeq" id="XP_016453619.1"/>
    </source>
</evidence>
<dbReference type="SUPFAM" id="SSF53098">
    <property type="entry name" value="Ribonuclease H-like"/>
    <property type="match status" value="1"/>
</dbReference>
<dbReference type="Gene3D" id="1.10.340.70">
    <property type="match status" value="1"/>
</dbReference>
<dbReference type="InterPro" id="IPR041577">
    <property type="entry name" value="RT_RNaseH_2"/>
</dbReference>
<proteinExistence type="predicted"/>
<dbReference type="AlphaFoldDB" id="A0A1S3YMY1"/>
<feature type="domain" description="Integrase catalytic" evidence="2">
    <location>
        <begin position="352"/>
        <end position="460"/>
    </location>
</feature>
<dbReference type="OMA" id="HIHYASK"/>
<dbReference type="Gene3D" id="3.30.420.10">
    <property type="entry name" value="Ribonuclease H-like superfamily/Ribonuclease H"/>
    <property type="match status" value="1"/>
</dbReference>
<dbReference type="CDD" id="cd09274">
    <property type="entry name" value="RNase_HI_RT_Ty3"/>
    <property type="match status" value="1"/>
</dbReference>
<name>A0A1S3YMY1_TOBAC</name>
<dbReference type="PaxDb" id="4097-A0A1S3YMY1"/>
<dbReference type="Gene3D" id="3.10.10.10">
    <property type="entry name" value="HIV Type 1 Reverse Transcriptase, subunit A, domain 1"/>
    <property type="match status" value="2"/>
</dbReference>
<evidence type="ECO:0000256" key="1">
    <source>
        <dbReference type="ARBA" id="ARBA00023268"/>
    </source>
</evidence>
<dbReference type="GO" id="GO:0003676">
    <property type="term" value="F:nucleic acid binding"/>
    <property type="evidence" value="ECO:0007669"/>
    <property type="project" value="InterPro"/>
</dbReference>
<dbReference type="InterPro" id="IPR000477">
    <property type="entry name" value="RT_dom"/>
</dbReference>
<dbReference type="InterPro" id="IPR001584">
    <property type="entry name" value="Integrase_cat-core"/>
</dbReference>
<dbReference type="InterPro" id="IPR050951">
    <property type="entry name" value="Retrovirus_Pol_polyprotein"/>
</dbReference>
<accession>A0A1S3YMY1</accession>
<dbReference type="SMR" id="A0A1S3YMY1"/>
<dbReference type="GO" id="GO:0003824">
    <property type="term" value="F:catalytic activity"/>
    <property type="evidence" value="ECO:0007669"/>
    <property type="project" value="UniProtKB-KW"/>
</dbReference>
<reference evidence="3" key="1">
    <citation type="submission" date="2025-08" db="UniProtKB">
        <authorList>
            <consortium name="RefSeq"/>
        </authorList>
    </citation>
    <scope>IDENTIFICATION</scope>
</reference>
<protein>
    <recommendedName>
        <fullName evidence="2">Integrase catalytic domain-containing protein</fullName>
    </recommendedName>
</protein>
<sequence length="472" mass="54326">MEDSYKPIVQPQRRLNLAMHEVVKREIVKILAAGIIYPISDSPWVSPVQVVPKKGGYNQIPIAPEDQDKTTFTCPHVTYAYRRMSFGLCNAPATFHHYMSAIFSDMTEKFLEIFMDDFTLFGKIFEDYAFETLKKKLSTAPVVVSPDWNQPFEVMCDVSNIAVGVVLGQRKDKIFHPIYYARTKVTIFTDHAALKYLLAKKDARPRLLRWILLLQEFDLEIKYKKGTKNHVADHLSRLENPPLEFSEIKEEFPDEHIFSIDLVVTQPPWFADIANYLVGKWISQDLSYQQRKKLISDAKAVGGHYAANQIAFKVLEAGFFWPALFKDAQTYVAQCDRCQRTGNITKRDEMPLQSIQKNIFTRFGTPRVIISDQGTHFMNKQFSTLLSKYSVTHKTGTPYHAQSQGQVEVSNRKLKRILEKTVGISRKDWSLKLDDALWAYRTAFKTPIGTSPYRLVFGKACHLPVELEYKAF</sequence>
<dbReference type="InterPro" id="IPR041588">
    <property type="entry name" value="Integrase_H2C2"/>
</dbReference>
<dbReference type="PROSITE" id="PS50994">
    <property type="entry name" value="INTEGRASE"/>
    <property type="match status" value="1"/>
</dbReference>
<evidence type="ECO:0000259" key="2">
    <source>
        <dbReference type="PROSITE" id="PS50994"/>
    </source>
</evidence>
<dbReference type="Pfam" id="PF17919">
    <property type="entry name" value="RT_RNaseH_2"/>
    <property type="match status" value="1"/>
</dbReference>
<dbReference type="CDD" id="cd01647">
    <property type="entry name" value="RT_LTR"/>
    <property type="match status" value="1"/>
</dbReference>
<dbReference type="PANTHER" id="PTHR37984:SF5">
    <property type="entry name" value="PROTEIN NYNRIN-LIKE"/>
    <property type="match status" value="1"/>
</dbReference>